<evidence type="ECO:0000256" key="8">
    <source>
        <dbReference type="ARBA" id="ARBA00022967"/>
    </source>
</evidence>
<keyword evidence="5 12" id="KW-0547">Nucleotide-binding</keyword>
<feature type="domain" description="Helicase C-terminal" evidence="16">
    <location>
        <begin position="416"/>
        <end position="621"/>
    </location>
</feature>
<evidence type="ECO:0000259" key="15">
    <source>
        <dbReference type="PROSITE" id="PS51192"/>
    </source>
</evidence>
<dbReference type="PANTHER" id="PTHR30612">
    <property type="entry name" value="SECA INNER MEMBRANE COMPONENT OF SEC PROTEIN SECRETION SYSTEM"/>
    <property type="match status" value="1"/>
</dbReference>
<dbReference type="HAMAP" id="MF_01382">
    <property type="entry name" value="SecA"/>
    <property type="match status" value="1"/>
</dbReference>
<feature type="binding site" evidence="12">
    <location>
        <position position="494"/>
    </location>
    <ligand>
        <name>ATP</name>
        <dbReference type="ChEBI" id="CHEBI:30616"/>
    </ligand>
</feature>
<comment type="subcellular location">
    <subcellularLocation>
        <location evidence="12">Cell membrane</location>
        <topology evidence="12">Peripheral membrane protein</topology>
        <orientation evidence="12">Cytoplasmic side</orientation>
    </subcellularLocation>
    <subcellularLocation>
        <location evidence="12">Cytoplasm</location>
    </subcellularLocation>
    <text evidence="12">Distribution is 50-50.</text>
</comment>
<evidence type="ECO:0000256" key="5">
    <source>
        <dbReference type="ARBA" id="ARBA00022741"/>
    </source>
</evidence>
<dbReference type="OrthoDB" id="9805579at2"/>
<keyword evidence="19" id="KW-1185">Reference proteome</keyword>
<feature type="domain" description="SecA family profile" evidence="17">
    <location>
        <begin position="2"/>
        <end position="616"/>
    </location>
</feature>
<dbReference type="SMART" id="SM00957">
    <property type="entry name" value="SecA_DEAD"/>
    <property type="match status" value="1"/>
</dbReference>
<name>A0A225CGR9_9MICO</name>
<dbReference type="GO" id="GO:0005524">
    <property type="term" value="F:ATP binding"/>
    <property type="evidence" value="ECO:0007669"/>
    <property type="project" value="UniProtKB-UniRule"/>
</dbReference>
<dbReference type="EC" id="7.4.2.8" evidence="12"/>
<evidence type="ECO:0000256" key="4">
    <source>
        <dbReference type="ARBA" id="ARBA00022490"/>
    </source>
</evidence>
<dbReference type="GO" id="GO:0065002">
    <property type="term" value="P:intracellular protein transmembrane transport"/>
    <property type="evidence" value="ECO:0007669"/>
    <property type="project" value="UniProtKB-UniRule"/>
</dbReference>
<evidence type="ECO:0000256" key="2">
    <source>
        <dbReference type="ARBA" id="ARBA00022448"/>
    </source>
</evidence>
<dbReference type="FunFam" id="3.40.50.300:FF:000113">
    <property type="entry name" value="Preprotein translocase subunit SecA"/>
    <property type="match status" value="1"/>
</dbReference>
<dbReference type="NCBIfam" id="NF009538">
    <property type="entry name" value="PRK12904.1"/>
    <property type="match status" value="1"/>
</dbReference>
<dbReference type="PROSITE" id="PS51196">
    <property type="entry name" value="SECA_MOTOR_DEAD"/>
    <property type="match status" value="1"/>
</dbReference>
<evidence type="ECO:0000256" key="10">
    <source>
        <dbReference type="ARBA" id="ARBA00023136"/>
    </source>
</evidence>
<evidence type="ECO:0000256" key="11">
    <source>
        <dbReference type="ARBA" id="ARBA00034006"/>
    </source>
</evidence>
<dbReference type="PRINTS" id="PR00906">
    <property type="entry name" value="SECA"/>
</dbReference>
<keyword evidence="7 12" id="KW-0653">Protein transport</keyword>
<dbReference type="InterPro" id="IPR036266">
    <property type="entry name" value="SecA_Wing/Scaffold_sf"/>
</dbReference>
<dbReference type="PROSITE" id="PS51194">
    <property type="entry name" value="HELICASE_CTER"/>
    <property type="match status" value="1"/>
</dbReference>
<evidence type="ECO:0000259" key="16">
    <source>
        <dbReference type="PROSITE" id="PS51194"/>
    </source>
</evidence>
<dbReference type="InterPro" id="IPR011115">
    <property type="entry name" value="SecA_DEAD"/>
</dbReference>
<proteinExistence type="inferred from homology"/>
<evidence type="ECO:0000259" key="17">
    <source>
        <dbReference type="PROSITE" id="PS51196"/>
    </source>
</evidence>
<evidence type="ECO:0000256" key="6">
    <source>
        <dbReference type="ARBA" id="ARBA00022840"/>
    </source>
</evidence>
<dbReference type="InterPro" id="IPR011130">
    <property type="entry name" value="SecA_preprotein_X-link_dom"/>
</dbReference>
<evidence type="ECO:0000256" key="7">
    <source>
        <dbReference type="ARBA" id="ARBA00022927"/>
    </source>
</evidence>
<accession>A0A225CGR9</accession>
<dbReference type="FunFam" id="1.10.3060.10:FF:000002">
    <property type="entry name" value="Preprotein translocase subunit SecA"/>
    <property type="match status" value="1"/>
</dbReference>
<dbReference type="SUPFAM" id="SSF81767">
    <property type="entry name" value="Pre-protein crosslinking domain of SecA"/>
    <property type="match status" value="1"/>
</dbReference>
<feature type="compositionally biased region" description="Acidic residues" evidence="14">
    <location>
        <begin position="893"/>
        <end position="906"/>
    </location>
</feature>
<comment type="caution">
    <text evidence="18">The sequence shown here is derived from an EMBL/GenBank/DDBJ whole genome shotgun (WGS) entry which is preliminary data.</text>
</comment>
<comment type="catalytic activity">
    <reaction evidence="11 12">
        <text>ATP + H2O + cellular proteinSide 1 = ADP + phosphate + cellular proteinSide 2.</text>
        <dbReference type="EC" id="7.4.2.8"/>
    </reaction>
</comment>
<dbReference type="InterPro" id="IPR020937">
    <property type="entry name" value="SecA_CS"/>
</dbReference>
<comment type="subunit">
    <text evidence="12">Monomer and homodimer. Part of the essential Sec protein translocation apparatus which comprises SecA, SecYEG and auxiliary proteins SecDF. Other proteins may also be involved.</text>
</comment>
<dbReference type="GO" id="GO:0043952">
    <property type="term" value="P:protein transport by the Sec complex"/>
    <property type="evidence" value="ECO:0007669"/>
    <property type="project" value="UniProtKB-ARBA"/>
</dbReference>
<evidence type="ECO:0000256" key="1">
    <source>
        <dbReference type="ARBA" id="ARBA00007650"/>
    </source>
</evidence>
<dbReference type="CDD" id="cd17928">
    <property type="entry name" value="DEXDc_SecA"/>
    <property type="match status" value="1"/>
</dbReference>
<dbReference type="CDD" id="cd18803">
    <property type="entry name" value="SF2_C_secA"/>
    <property type="match status" value="1"/>
</dbReference>
<comment type="similarity">
    <text evidence="1 12 13">Belongs to the SecA family.</text>
</comment>
<dbReference type="FunFam" id="3.90.1440.10:FF:000002">
    <property type="entry name" value="Protein translocase subunit SecA"/>
    <property type="match status" value="1"/>
</dbReference>
<keyword evidence="3 12" id="KW-1003">Cell membrane</keyword>
<dbReference type="AlphaFoldDB" id="A0A225CGR9"/>
<evidence type="ECO:0000256" key="12">
    <source>
        <dbReference type="HAMAP-Rule" id="MF_01382"/>
    </source>
</evidence>
<dbReference type="InterPro" id="IPR027417">
    <property type="entry name" value="P-loop_NTPase"/>
</dbReference>
<dbReference type="FunFam" id="3.40.50.300:FF:000334">
    <property type="entry name" value="Protein translocase subunit SecA"/>
    <property type="match status" value="1"/>
</dbReference>
<keyword evidence="10 12" id="KW-0472">Membrane</keyword>
<dbReference type="InterPro" id="IPR011116">
    <property type="entry name" value="SecA_Wing/Scaffold"/>
</dbReference>
<dbReference type="EMBL" id="MZMQ01000001">
    <property type="protein sequence ID" value="OQJ61593.1"/>
    <property type="molecule type" value="Genomic_DNA"/>
</dbReference>
<feature type="binding site" evidence="12">
    <location>
        <begin position="104"/>
        <end position="108"/>
    </location>
    <ligand>
        <name>ATP</name>
        <dbReference type="ChEBI" id="CHEBI:30616"/>
    </ligand>
</feature>
<dbReference type="PROSITE" id="PS01312">
    <property type="entry name" value="SECA"/>
    <property type="match status" value="1"/>
</dbReference>
<dbReference type="GO" id="GO:0017038">
    <property type="term" value="P:protein import"/>
    <property type="evidence" value="ECO:0007669"/>
    <property type="project" value="InterPro"/>
</dbReference>
<dbReference type="InterPro" id="IPR000185">
    <property type="entry name" value="SecA"/>
</dbReference>
<keyword evidence="6 12" id="KW-0067">ATP-binding</keyword>
<reference evidence="18" key="1">
    <citation type="submission" date="2017-08" db="EMBL/GenBank/DDBJ databases">
        <title>Genomes of multiple Clavibacter strains from different subspecies.</title>
        <authorList>
            <person name="Yuan X.-K."/>
            <person name="Li X.-S."/>
            <person name="Nie J."/>
            <person name="De Boer S.H."/>
        </authorList>
    </citation>
    <scope>NUCLEOTIDE SEQUENCE [LARGE SCALE GENOMIC DNA]</scope>
    <source>
        <strain evidence="18">ATCC 33566</strain>
    </source>
</reference>
<dbReference type="Proteomes" id="UP000215316">
    <property type="component" value="Unassembled WGS sequence"/>
</dbReference>
<dbReference type="InterPro" id="IPR044722">
    <property type="entry name" value="SecA_SF2_C"/>
</dbReference>
<dbReference type="GO" id="GO:0008564">
    <property type="term" value="F:protein-exporting ATPase activity"/>
    <property type="evidence" value="ECO:0007669"/>
    <property type="project" value="UniProtKB-EC"/>
</dbReference>
<dbReference type="Pfam" id="PF01043">
    <property type="entry name" value="SecA_PP_bind"/>
    <property type="match status" value="1"/>
</dbReference>
<evidence type="ECO:0000256" key="3">
    <source>
        <dbReference type="ARBA" id="ARBA00022475"/>
    </source>
</evidence>
<dbReference type="InterPro" id="IPR014001">
    <property type="entry name" value="Helicase_ATP-bd"/>
</dbReference>
<protein>
    <recommendedName>
        <fullName evidence="12 13">Protein translocase subunit SecA</fullName>
        <ecNumber evidence="12">7.4.2.8</ecNumber>
    </recommendedName>
</protein>
<dbReference type="GO" id="GO:0005886">
    <property type="term" value="C:plasma membrane"/>
    <property type="evidence" value="ECO:0007669"/>
    <property type="project" value="UniProtKB-SubCell"/>
</dbReference>
<feature type="compositionally biased region" description="Basic and acidic residues" evidence="14">
    <location>
        <begin position="930"/>
        <end position="941"/>
    </location>
</feature>
<dbReference type="Pfam" id="PF07517">
    <property type="entry name" value="SecA_DEAD"/>
    <property type="match status" value="1"/>
</dbReference>
<dbReference type="Gene3D" id="3.90.1440.10">
    <property type="entry name" value="SecA, preprotein cross-linking domain"/>
    <property type="match status" value="1"/>
</dbReference>
<dbReference type="InterPro" id="IPR036670">
    <property type="entry name" value="SecA_X-link_sf"/>
</dbReference>
<keyword evidence="4 12" id="KW-0963">Cytoplasm</keyword>
<dbReference type="SUPFAM" id="SSF81886">
    <property type="entry name" value="Helical scaffold and wing domains of SecA"/>
    <property type="match status" value="1"/>
</dbReference>
<dbReference type="GO" id="GO:0006605">
    <property type="term" value="P:protein targeting"/>
    <property type="evidence" value="ECO:0007669"/>
    <property type="project" value="UniProtKB-UniRule"/>
</dbReference>
<dbReference type="GO" id="GO:0005829">
    <property type="term" value="C:cytosol"/>
    <property type="evidence" value="ECO:0007669"/>
    <property type="project" value="TreeGrafter"/>
</dbReference>
<dbReference type="InterPro" id="IPR014018">
    <property type="entry name" value="SecA_motor_DEAD"/>
</dbReference>
<dbReference type="SUPFAM" id="SSF52540">
    <property type="entry name" value="P-loop containing nucleoside triphosphate hydrolases"/>
    <property type="match status" value="2"/>
</dbReference>
<dbReference type="SMART" id="SM00958">
    <property type="entry name" value="SecA_PP_bind"/>
    <property type="match status" value="1"/>
</dbReference>
<dbReference type="Gene3D" id="3.40.50.300">
    <property type="entry name" value="P-loop containing nucleotide triphosphate hydrolases"/>
    <property type="match status" value="2"/>
</dbReference>
<gene>
    <name evidence="12" type="primary">secA</name>
    <name evidence="18" type="ORF">B5P24_00320</name>
</gene>
<organism evidence="18 19">
    <name type="scientific">Clavibacter tessellarius</name>
    <dbReference type="NCBI Taxonomy" id="31965"/>
    <lineage>
        <taxon>Bacteria</taxon>
        <taxon>Bacillati</taxon>
        <taxon>Actinomycetota</taxon>
        <taxon>Actinomycetes</taxon>
        <taxon>Micrococcales</taxon>
        <taxon>Microbacteriaceae</taxon>
        <taxon>Clavibacter</taxon>
    </lineage>
</organism>
<keyword evidence="8 12" id="KW-1278">Translocase</keyword>
<evidence type="ECO:0000313" key="18">
    <source>
        <dbReference type="EMBL" id="OQJ61593.1"/>
    </source>
</evidence>
<keyword evidence="9 12" id="KW-0811">Translocation</keyword>
<dbReference type="Pfam" id="PF07516">
    <property type="entry name" value="SecA_SW"/>
    <property type="match status" value="1"/>
</dbReference>
<dbReference type="InterPro" id="IPR001650">
    <property type="entry name" value="Helicase_C-like"/>
</dbReference>
<dbReference type="Gene3D" id="1.10.3060.10">
    <property type="entry name" value="Helical scaffold and wing domains of SecA"/>
    <property type="match status" value="1"/>
</dbReference>
<feature type="domain" description="Helicase ATP-binding" evidence="15">
    <location>
        <begin position="88"/>
        <end position="246"/>
    </location>
</feature>
<dbReference type="GO" id="GO:0031522">
    <property type="term" value="C:cell envelope Sec protein transport complex"/>
    <property type="evidence" value="ECO:0007669"/>
    <property type="project" value="TreeGrafter"/>
</dbReference>
<evidence type="ECO:0000256" key="13">
    <source>
        <dbReference type="RuleBase" id="RU003874"/>
    </source>
</evidence>
<keyword evidence="2 12" id="KW-0813">Transport</keyword>
<feature type="region of interest" description="Disordered" evidence="14">
    <location>
        <begin position="879"/>
        <end position="941"/>
    </location>
</feature>
<dbReference type="PROSITE" id="PS51192">
    <property type="entry name" value="HELICASE_ATP_BIND_1"/>
    <property type="match status" value="1"/>
</dbReference>
<dbReference type="RefSeq" id="WP_094126023.1">
    <property type="nucleotide sequence ID" value="NZ_CP040788.1"/>
</dbReference>
<evidence type="ECO:0000313" key="19">
    <source>
        <dbReference type="Proteomes" id="UP000215316"/>
    </source>
</evidence>
<sequence>MASVLEKVLRVGEGRTLRKLQNYAKAVNQLEEDFTHLSDEELKNETVELRERHANGESLDDLLPEAFAAVREASRRTLGLRHFDVQIMGGAALHLGNIAEMKTGEGKTLVATLPAYLNAIASRGVHVITVNDYLASYQSELMGRVFRALGMTTGVILAGQTPQQRREQYAADITYGTNNEFGFDYLRDNMAWQAADMVQRGHFFAVVDEVDSILIDEARTPLIISGPSAGDANRWFTEFATIAKRLVPEVDYEVDEKKRTVGVLEAGIEKVEDHLGIDNLYESANTPLISFLNNSIKAKALFKKDKDYVVMNGEVLIVDEHTGRILMGRRYNEGIHQAIEAKEGVAVKAENQTLATVTLQNYFRLYKKLSGMTGTAETEAAEFMSTYKLGVVPIPTNRPMQRKDQSDLIYKNEKAKFEQVVEDIAERHASGQPVLVGTTSVEKSEYLSKLLAKKGVRHEVLNAKNHAREAAIVAQAGRLGSVTVATNMAGRGTDIMLGGNAEFLAVAAMNSRGLSPVETPEQYETEWDDVFAAVKAEVDQEAEKVIEAGGLYVLGTERHESRRIDNQLRGRSGRQGDPGESRFYLSLTDDLMRLFNNGAAASLMGRDSVPDDVAIESKVVSRAIRSAQGQVEARNAEIRKNVLKYDDVLNRQREAIYGDRRHILEGDDLQERSQRFLEAVIDDVLDSHIGEGNGDDWDFDALWTELKTLFPISITIDEVITEAGSKGRVNRDFVRREILSDAKLAYSKREEQLGEAAMRELERRVVLSVIDRRWREHLYEMDYLKDGIGLRAMAQRDPLVEYQREGFALFQQMMGAIREETVGFLFNLEVEVQAPADAESVGPRIQAKGLAANQATADKLRYTAPTDDGSVEVRNQRGQIEKAATAKAQKEQEAEDAVLVGEDEPEAPQGPPARGAFGQPTGGASAAPQNREERRKADRRK</sequence>
<feature type="binding site" evidence="12">
    <location>
        <position position="86"/>
    </location>
    <ligand>
        <name>ATP</name>
        <dbReference type="ChEBI" id="CHEBI:30616"/>
    </ligand>
</feature>
<comment type="function">
    <text evidence="12">Part of the Sec protein translocase complex. Interacts with the SecYEG preprotein conducting channel. Has a central role in coupling the hydrolysis of ATP to the transfer of proteins into and across the cell membrane, serving as an ATP-driven molecular motor driving the stepwise translocation of polypeptide chains across the membrane.</text>
</comment>
<dbReference type="Pfam" id="PF21090">
    <property type="entry name" value="P-loop_SecA"/>
    <property type="match status" value="1"/>
</dbReference>
<dbReference type="PANTHER" id="PTHR30612:SF0">
    <property type="entry name" value="CHLOROPLAST PROTEIN-TRANSPORTING ATPASE"/>
    <property type="match status" value="1"/>
</dbReference>
<evidence type="ECO:0000256" key="14">
    <source>
        <dbReference type="SAM" id="MobiDB-lite"/>
    </source>
</evidence>
<dbReference type="NCBIfam" id="TIGR00963">
    <property type="entry name" value="secA"/>
    <property type="match status" value="1"/>
</dbReference>
<evidence type="ECO:0000256" key="9">
    <source>
        <dbReference type="ARBA" id="ARBA00023010"/>
    </source>
</evidence>